<reference evidence="1" key="1">
    <citation type="submission" date="2020-10" db="EMBL/GenBank/DDBJ databases">
        <authorList>
            <person name="Castelo-Branco R."/>
            <person name="Eusebio N."/>
            <person name="Adriana R."/>
            <person name="Vieira A."/>
            <person name="Brugerolle De Fraissinette N."/>
            <person name="Rezende De Castro R."/>
            <person name="Schneider M.P."/>
            <person name="Vasconcelos V."/>
            <person name="Leao P.N."/>
        </authorList>
    </citation>
    <scope>NUCLEOTIDE SEQUENCE</scope>
    <source>
        <strain evidence="1">LEGE 11467</strain>
    </source>
</reference>
<dbReference type="CDD" id="cd03801">
    <property type="entry name" value="GT4_PimA-like"/>
    <property type="match status" value="1"/>
</dbReference>
<dbReference type="RefSeq" id="WP_264319847.1">
    <property type="nucleotide sequence ID" value="NZ_JADEXN010000018.1"/>
</dbReference>
<accession>A0A928VWK9</accession>
<dbReference type="PANTHER" id="PTHR12526">
    <property type="entry name" value="GLYCOSYLTRANSFERASE"/>
    <property type="match status" value="1"/>
</dbReference>
<protein>
    <submittedName>
        <fullName evidence="1">Glycosyltransferase family 4 protein</fullName>
    </submittedName>
</protein>
<comment type="caution">
    <text evidence="1">The sequence shown here is derived from an EMBL/GenBank/DDBJ whole genome shotgun (WGS) entry which is preliminary data.</text>
</comment>
<organism evidence="1 2">
    <name type="scientific">Zarconia navalis LEGE 11467</name>
    <dbReference type="NCBI Taxonomy" id="1828826"/>
    <lineage>
        <taxon>Bacteria</taxon>
        <taxon>Bacillati</taxon>
        <taxon>Cyanobacteriota</taxon>
        <taxon>Cyanophyceae</taxon>
        <taxon>Oscillatoriophycideae</taxon>
        <taxon>Oscillatoriales</taxon>
        <taxon>Oscillatoriales incertae sedis</taxon>
        <taxon>Zarconia</taxon>
        <taxon>Zarconia navalis</taxon>
    </lineage>
</organism>
<name>A0A928VWK9_9CYAN</name>
<dbReference type="Gene3D" id="3.40.50.2000">
    <property type="entry name" value="Glycogen Phosphorylase B"/>
    <property type="match status" value="2"/>
</dbReference>
<dbReference type="Proteomes" id="UP000621799">
    <property type="component" value="Unassembled WGS sequence"/>
</dbReference>
<dbReference type="Pfam" id="PF13692">
    <property type="entry name" value="Glyco_trans_1_4"/>
    <property type="match status" value="1"/>
</dbReference>
<keyword evidence="2" id="KW-1185">Reference proteome</keyword>
<dbReference type="EMBL" id="JADEXN010000018">
    <property type="protein sequence ID" value="MBE9039586.1"/>
    <property type="molecule type" value="Genomic_DNA"/>
</dbReference>
<dbReference type="SUPFAM" id="SSF53756">
    <property type="entry name" value="UDP-Glycosyltransferase/glycogen phosphorylase"/>
    <property type="match status" value="1"/>
</dbReference>
<evidence type="ECO:0000313" key="1">
    <source>
        <dbReference type="EMBL" id="MBE9039586.1"/>
    </source>
</evidence>
<gene>
    <name evidence="1" type="ORF">IQ235_02095</name>
</gene>
<dbReference type="PANTHER" id="PTHR12526:SF630">
    <property type="entry name" value="GLYCOSYLTRANSFERASE"/>
    <property type="match status" value="1"/>
</dbReference>
<evidence type="ECO:0000313" key="2">
    <source>
        <dbReference type="Proteomes" id="UP000621799"/>
    </source>
</evidence>
<proteinExistence type="predicted"/>
<sequence length="414" mass="47613">MTQIQKNILFHLPVLLKPIDTGAKRRIFGILEYFKSRSDKFTVDVVAKNNWGKAIWNSEQQQEAQKYFENIFIYRGERNLGDFLYSRSKSFYYKKFLKQQLPIDSDYHTPPGYINFVRDLASRKKYDYIWINYLDYAHLALAKENAKIHKFIDMHDLSCKWRIARKNIPHLKDLRFDYESNFIKEVKMLDRFDIAIANSLDEIDEISPHIPFEKLHLIPHLIEEKNNSIVPYFSRNFKYDLLFVGAAYQPNLTGLQFFISSILPALVAQNSKIKLAIVGTVCQSIKIESSLEKNIDLLGYVPQLSDVYLQSKLVICPLLDGSGTKVKLQEAMAYSIPIVTTTTGASGLNLQDGVNAFITDDSTLYAKRILNLLKRSKLAQEISQAVASTYAEQYSHSAIYSQLDRLFGIVPSCD</sequence>
<dbReference type="AlphaFoldDB" id="A0A928VWK9"/>